<name>A0A0K2V8Y4_LEPSM</name>
<dbReference type="EMBL" id="HACA01029642">
    <property type="protein sequence ID" value="CDW47003.1"/>
    <property type="molecule type" value="Transcribed_RNA"/>
</dbReference>
<proteinExistence type="predicted"/>
<reference evidence="1" key="1">
    <citation type="submission" date="2014-05" db="EMBL/GenBank/DDBJ databases">
        <authorList>
            <person name="Chronopoulou M."/>
        </authorList>
    </citation>
    <scope>NUCLEOTIDE SEQUENCE</scope>
    <source>
        <tissue evidence="1">Whole organism</tissue>
    </source>
</reference>
<feature type="non-terminal residue" evidence="1">
    <location>
        <position position="1"/>
    </location>
</feature>
<dbReference type="AlphaFoldDB" id="A0A0K2V8Y4"/>
<protein>
    <submittedName>
        <fullName evidence="1">Uncharacterized protein</fullName>
    </submittedName>
</protein>
<organism evidence="1">
    <name type="scientific">Lepeophtheirus salmonis</name>
    <name type="common">Salmon louse</name>
    <name type="synonym">Caligus salmonis</name>
    <dbReference type="NCBI Taxonomy" id="72036"/>
    <lineage>
        <taxon>Eukaryota</taxon>
        <taxon>Metazoa</taxon>
        <taxon>Ecdysozoa</taxon>
        <taxon>Arthropoda</taxon>
        <taxon>Crustacea</taxon>
        <taxon>Multicrustacea</taxon>
        <taxon>Hexanauplia</taxon>
        <taxon>Copepoda</taxon>
        <taxon>Siphonostomatoida</taxon>
        <taxon>Caligidae</taxon>
        <taxon>Lepeophtheirus</taxon>
    </lineage>
</organism>
<sequence>FQIYFSVAVKLIKCTTIVVEKLTHLNYVNLQQLFHFIVRKTWKFKKNISFCLLSQSTLRSWYSTIDCTPGFTDEFLKAKSQKEKNNLHTYVR</sequence>
<evidence type="ECO:0000313" key="1">
    <source>
        <dbReference type="EMBL" id="CDW47003.1"/>
    </source>
</evidence>
<accession>A0A0K2V8Y4</accession>